<feature type="region of interest" description="Disordered" evidence="2">
    <location>
        <begin position="232"/>
        <end position="256"/>
    </location>
</feature>
<feature type="region of interest" description="Disordered" evidence="2">
    <location>
        <begin position="181"/>
        <end position="214"/>
    </location>
</feature>
<dbReference type="InterPro" id="IPR045091">
    <property type="entry name" value="Mad2-like"/>
</dbReference>
<reference evidence="4" key="1">
    <citation type="submission" date="2018-03" db="EMBL/GenBank/DDBJ databases">
        <authorList>
            <person name="Guldener U."/>
        </authorList>
    </citation>
    <scope>NUCLEOTIDE SEQUENCE</scope>
</reference>
<name>A0AAE8MSZ8_9PEZI</name>
<dbReference type="SUPFAM" id="SSF56019">
    <property type="entry name" value="The spindle assembly checkpoint protein mad2"/>
    <property type="match status" value="1"/>
</dbReference>
<feature type="compositionally biased region" description="Polar residues" evidence="2">
    <location>
        <begin position="193"/>
        <end position="203"/>
    </location>
</feature>
<feature type="domain" description="HORMA" evidence="3">
    <location>
        <begin position="10"/>
        <end position="227"/>
    </location>
</feature>
<proteinExistence type="inferred from homology"/>
<comment type="similarity">
    <text evidence="1">Belongs to the MAD2 family.</text>
</comment>
<protein>
    <submittedName>
        <fullName evidence="4">Related to MUS-26 protein MUS-26, involved in DNA repair</fullName>
    </submittedName>
</protein>
<feature type="compositionally biased region" description="Basic and acidic residues" evidence="2">
    <location>
        <begin position="113"/>
        <end position="125"/>
    </location>
</feature>
<dbReference type="PANTHER" id="PTHR11842">
    <property type="entry name" value="MITOTIC SPINDLE ASSEMBLY CHECKPOINT PROTEIN MAD2"/>
    <property type="match status" value="1"/>
</dbReference>
<dbReference type="Gene3D" id="3.30.900.10">
    <property type="entry name" value="HORMA domain"/>
    <property type="match status" value="1"/>
</dbReference>
<evidence type="ECO:0000256" key="1">
    <source>
        <dbReference type="ARBA" id="ARBA00010348"/>
    </source>
</evidence>
<dbReference type="InterPro" id="IPR036570">
    <property type="entry name" value="HORMA_dom_sf"/>
</dbReference>
<feature type="compositionally biased region" description="Low complexity" evidence="2">
    <location>
        <begin position="236"/>
        <end position="256"/>
    </location>
</feature>
<evidence type="ECO:0000313" key="4">
    <source>
        <dbReference type="EMBL" id="SPN99884.1"/>
    </source>
</evidence>
<dbReference type="InterPro" id="IPR003511">
    <property type="entry name" value="HORMA_dom"/>
</dbReference>
<evidence type="ECO:0000259" key="3">
    <source>
        <dbReference type="PROSITE" id="PS50815"/>
    </source>
</evidence>
<dbReference type="Pfam" id="PF02301">
    <property type="entry name" value="HORMA"/>
    <property type="match status" value="1"/>
</dbReference>
<organism evidence="4 5">
    <name type="scientific">Cephalotrichum gorgonifer</name>
    <dbReference type="NCBI Taxonomy" id="2041049"/>
    <lineage>
        <taxon>Eukaryota</taxon>
        <taxon>Fungi</taxon>
        <taxon>Dikarya</taxon>
        <taxon>Ascomycota</taxon>
        <taxon>Pezizomycotina</taxon>
        <taxon>Sordariomycetes</taxon>
        <taxon>Hypocreomycetidae</taxon>
        <taxon>Microascales</taxon>
        <taxon>Microascaceae</taxon>
        <taxon>Cephalotrichum</taxon>
    </lineage>
</organism>
<feature type="region of interest" description="Disordered" evidence="2">
    <location>
        <begin position="109"/>
        <end position="136"/>
    </location>
</feature>
<dbReference type="PROSITE" id="PS50815">
    <property type="entry name" value="HORMA"/>
    <property type="match status" value="1"/>
</dbReference>
<accession>A0AAE8MSZ8</accession>
<dbReference type="GO" id="GO:0016035">
    <property type="term" value="C:zeta DNA polymerase complex"/>
    <property type="evidence" value="ECO:0007669"/>
    <property type="project" value="TreeGrafter"/>
</dbReference>
<comment type="caution">
    <text evidence="4">The sequence shown here is derived from an EMBL/GenBank/DDBJ whole genome shotgun (WGS) entry which is preliminary data.</text>
</comment>
<dbReference type="AlphaFoldDB" id="A0AAE8MSZ8"/>
<evidence type="ECO:0000313" key="5">
    <source>
        <dbReference type="Proteomes" id="UP001187682"/>
    </source>
</evidence>
<sequence length="256" mass="27863">MPSFPLHQANPLLSHFTTFLTASIHTILYHRALYPAETFLTTRSHNLPIHQSRHPALCAWISDAVASATAQIRSGSVRRVAVVLHAPPERGRAVVERWVFDLEGWPSWPDAPSGKESKGKERAEAGDEGDEERSGVNWVDVEEGLRGALRRISYAAEKAGPLPSGCTFTLAVELRDEAPAPIGHPQAWIPSEPNLQPGSSRSGRNAGGKTTPLRSVEAGPLFFECWVEEGDAQVHSSSPSSQEESQSQRPRGMPLA</sequence>
<dbReference type="PANTHER" id="PTHR11842:SF10">
    <property type="entry name" value="MITOTIC SPINDLE ASSEMBLY CHECKPOINT PROTEIN MAD2B"/>
    <property type="match status" value="1"/>
</dbReference>
<gene>
    <name evidence="4" type="ORF">DNG_02736</name>
</gene>
<dbReference type="EMBL" id="ONZQ02000003">
    <property type="protein sequence ID" value="SPN99884.1"/>
    <property type="molecule type" value="Genomic_DNA"/>
</dbReference>
<dbReference type="Proteomes" id="UP001187682">
    <property type="component" value="Unassembled WGS sequence"/>
</dbReference>
<evidence type="ECO:0000256" key="2">
    <source>
        <dbReference type="SAM" id="MobiDB-lite"/>
    </source>
</evidence>
<keyword evidence="5" id="KW-1185">Reference proteome</keyword>